<feature type="transmembrane region" description="Helical" evidence="1">
    <location>
        <begin position="42"/>
        <end position="61"/>
    </location>
</feature>
<keyword evidence="1" id="KW-1133">Transmembrane helix</keyword>
<comment type="caution">
    <text evidence="3">The sequence shown here is derived from an EMBL/GenBank/DDBJ whole genome shotgun (WGS) entry which is preliminary data.</text>
</comment>
<dbReference type="OrthoDB" id="1683098at2"/>
<feature type="domain" description="DUF1468" evidence="2">
    <location>
        <begin position="9"/>
        <end position="144"/>
    </location>
</feature>
<evidence type="ECO:0000313" key="4">
    <source>
        <dbReference type="Proteomes" id="UP000075670"/>
    </source>
</evidence>
<proteinExistence type="predicted"/>
<organism evidence="3 4">
    <name type="scientific">Moorella mulderi DSM 14980</name>
    <dbReference type="NCBI Taxonomy" id="1122241"/>
    <lineage>
        <taxon>Bacteria</taxon>
        <taxon>Bacillati</taxon>
        <taxon>Bacillota</taxon>
        <taxon>Clostridia</taxon>
        <taxon>Neomoorellales</taxon>
        <taxon>Neomoorellaceae</taxon>
        <taxon>Neomoorella</taxon>
    </lineage>
</organism>
<sequence>MKKHIRTTGVFLIIVGVAIMVDSVMVLKLGNYHNPDSGFLPFWYSLLMVIFSLVLVISNLGADDRPQPFWEPLQWVNPLIAVIIIGLYGFIMEKLGYLLATFIFLLVWEKLLEHEKWLKTLVISVFGTISLYLIFEHMLGVPLPAGIFAL</sequence>
<keyword evidence="1" id="KW-0812">Transmembrane</keyword>
<keyword evidence="4" id="KW-1185">Reference proteome</keyword>
<name>A0A151AW10_9FIRM</name>
<dbReference type="EMBL" id="LTBC01000007">
    <property type="protein sequence ID" value="KYH31854.1"/>
    <property type="molecule type" value="Genomic_DNA"/>
</dbReference>
<accession>A0A151AW10</accession>
<gene>
    <name evidence="3" type="ORF">MOMUL_19980</name>
</gene>
<dbReference type="RefSeq" id="WP_054936291.1">
    <property type="nucleotide sequence ID" value="NZ_LTBC01000007.1"/>
</dbReference>
<reference evidence="3 4" key="1">
    <citation type="submission" date="2016-02" db="EMBL/GenBank/DDBJ databases">
        <title>Genome sequence of Moorella mulderi DSM 14980.</title>
        <authorList>
            <person name="Poehlein A."/>
            <person name="Daniel R."/>
        </authorList>
    </citation>
    <scope>NUCLEOTIDE SEQUENCE [LARGE SCALE GENOMIC DNA]</scope>
    <source>
        <strain evidence="3 4">DSM 14980</strain>
    </source>
</reference>
<dbReference type="Proteomes" id="UP000075670">
    <property type="component" value="Unassembled WGS sequence"/>
</dbReference>
<feature type="transmembrane region" description="Helical" evidence="1">
    <location>
        <begin position="73"/>
        <end position="91"/>
    </location>
</feature>
<evidence type="ECO:0000256" key="1">
    <source>
        <dbReference type="SAM" id="Phobius"/>
    </source>
</evidence>
<dbReference type="Pfam" id="PF07331">
    <property type="entry name" value="TctB"/>
    <property type="match status" value="1"/>
</dbReference>
<dbReference type="InterPro" id="IPR009936">
    <property type="entry name" value="DUF1468"/>
</dbReference>
<evidence type="ECO:0000259" key="2">
    <source>
        <dbReference type="Pfam" id="PF07331"/>
    </source>
</evidence>
<dbReference type="PATRIC" id="fig|1122241.3.peg.2126"/>
<keyword evidence="1" id="KW-0472">Membrane</keyword>
<dbReference type="AlphaFoldDB" id="A0A151AW10"/>
<protein>
    <submittedName>
        <fullName evidence="3">Tripartite tricarboxylate transporter TctB family protein</fullName>
    </submittedName>
</protein>
<evidence type="ECO:0000313" key="3">
    <source>
        <dbReference type="EMBL" id="KYH31854.1"/>
    </source>
</evidence>
<feature type="transmembrane region" description="Helical" evidence="1">
    <location>
        <begin position="117"/>
        <end position="135"/>
    </location>
</feature>
<feature type="transmembrane region" description="Helical" evidence="1">
    <location>
        <begin position="9"/>
        <end position="30"/>
    </location>
</feature>